<dbReference type="SUPFAM" id="SSF161098">
    <property type="entry name" value="MetI-like"/>
    <property type="match status" value="1"/>
</dbReference>
<dbReference type="InterPro" id="IPR035906">
    <property type="entry name" value="MetI-like_sf"/>
</dbReference>
<feature type="domain" description="ABC transmembrane type-1" evidence="9">
    <location>
        <begin position="14"/>
        <end position="113"/>
    </location>
</feature>
<dbReference type="PANTHER" id="PTHR30151">
    <property type="entry name" value="ALKANE SULFONATE ABC TRANSPORTER-RELATED, MEMBRANE SUBUNIT"/>
    <property type="match status" value="1"/>
</dbReference>
<evidence type="ECO:0000256" key="8">
    <source>
        <dbReference type="SAM" id="Phobius"/>
    </source>
</evidence>
<evidence type="ECO:0000256" key="6">
    <source>
        <dbReference type="ARBA" id="ARBA00022989"/>
    </source>
</evidence>
<evidence type="ECO:0000256" key="1">
    <source>
        <dbReference type="ARBA" id="ARBA00004429"/>
    </source>
</evidence>
<name>A0A5P6AAB4_RAOPL</name>
<dbReference type="PANTHER" id="PTHR30151:SF0">
    <property type="entry name" value="ABC TRANSPORTER PERMEASE PROTEIN MJ0413-RELATED"/>
    <property type="match status" value="1"/>
</dbReference>
<reference evidence="10" key="1">
    <citation type="submission" date="2018-05" db="EMBL/GenBank/DDBJ databases">
        <title>Bacterial isolates from healthy term breastfed infants carrying antibiotic resistance genes.</title>
        <authorList>
            <person name="Casaburi G."/>
        </authorList>
    </citation>
    <scope>NUCLEOTIDE SEQUENCE [LARGE SCALE GENOMIC DNA]</scope>
    <source>
        <strain evidence="10">7084_4</strain>
    </source>
</reference>
<evidence type="ECO:0000256" key="7">
    <source>
        <dbReference type="ARBA" id="ARBA00023136"/>
    </source>
</evidence>
<proteinExistence type="predicted"/>
<accession>A0A5P6AAB4</accession>
<dbReference type="InterPro" id="IPR000515">
    <property type="entry name" value="MetI-like"/>
</dbReference>
<keyword evidence="6 8" id="KW-1133">Transmembrane helix</keyword>
<sequence>MVLGPLLLATMPRSEAPVVLSALVVTLTLFISLSTGLATTQAAHRDYFTVAGASRLTRMLRLEVPSAIPTFVDGLKMAAPAALLGAILAEWFGAERGIGPIFVAAMQNYQTELLWARR</sequence>
<gene>
    <name evidence="10" type="ORF">DMB90_08425</name>
</gene>
<evidence type="ECO:0000313" key="10">
    <source>
        <dbReference type="EMBL" id="QFG76584.1"/>
    </source>
</evidence>
<evidence type="ECO:0000256" key="3">
    <source>
        <dbReference type="ARBA" id="ARBA00022475"/>
    </source>
</evidence>
<dbReference type="Pfam" id="PF00528">
    <property type="entry name" value="BPD_transp_1"/>
    <property type="match status" value="1"/>
</dbReference>
<evidence type="ECO:0000256" key="2">
    <source>
        <dbReference type="ARBA" id="ARBA00022448"/>
    </source>
</evidence>
<dbReference type="GO" id="GO:0005886">
    <property type="term" value="C:plasma membrane"/>
    <property type="evidence" value="ECO:0007669"/>
    <property type="project" value="UniProtKB-SubCell"/>
</dbReference>
<evidence type="ECO:0000256" key="5">
    <source>
        <dbReference type="ARBA" id="ARBA00022692"/>
    </source>
</evidence>
<evidence type="ECO:0000259" key="9">
    <source>
        <dbReference type="Pfam" id="PF00528"/>
    </source>
</evidence>
<keyword evidence="4" id="KW-0997">Cell inner membrane</keyword>
<dbReference type="AlphaFoldDB" id="A0A5P6AAB4"/>
<protein>
    <recommendedName>
        <fullName evidence="9">ABC transmembrane type-1 domain-containing protein</fullName>
    </recommendedName>
</protein>
<organism evidence="10">
    <name type="scientific">Raoultella planticola</name>
    <name type="common">Klebsiella planticola</name>
    <dbReference type="NCBI Taxonomy" id="575"/>
    <lineage>
        <taxon>Bacteria</taxon>
        <taxon>Pseudomonadati</taxon>
        <taxon>Pseudomonadota</taxon>
        <taxon>Gammaproteobacteria</taxon>
        <taxon>Enterobacterales</taxon>
        <taxon>Enterobacteriaceae</taxon>
        <taxon>Klebsiella/Raoultella group</taxon>
        <taxon>Raoultella</taxon>
    </lineage>
</organism>
<keyword evidence="5 8" id="KW-0812">Transmembrane</keyword>
<keyword evidence="3" id="KW-1003">Cell membrane</keyword>
<comment type="subcellular location">
    <subcellularLocation>
        <location evidence="1">Cell inner membrane</location>
        <topology evidence="1">Multi-pass membrane protein</topology>
    </subcellularLocation>
</comment>
<evidence type="ECO:0000256" key="4">
    <source>
        <dbReference type="ARBA" id="ARBA00022519"/>
    </source>
</evidence>
<keyword evidence="2" id="KW-0813">Transport</keyword>
<keyword evidence="7 8" id="KW-0472">Membrane</keyword>
<feature type="transmembrane region" description="Helical" evidence="8">
    <location>
        <begin position="20"/>
        <end position="38"/>
    </location>
</feature>
<dbReference type="GO" id="GO:0055085">
    <property type="term" value="P:transmembrane transport"/>
    <property type="evidence" value="ECO:0007669"/>
    <property type="project" value="InterPro"/>
</dbReference>
<dbReference type="EMBL" id="CP029752">
    <property type="protein sequence ID" value="QFG76584.1"/>
    <property type="molecule type" value="Genomic_DNA"/>
</dbReference>